<comment type="similarity">
    <text evidence="1 3">Belongs to the GTP cyclohydrolase I type 2/NIF3 family.</text>
</comment>
<organism evidence="4 5">
    <name type="scientific">Porphyromonas miyakawae</name>
    <dbReference type="NCBI Taxonomy" id="3137470"/>
    <lineage>
        <taxon>Bacteria</taxon>
        <taxon>Pseudomonadati</taxon>
        <taxon>Bacteroidota</taxon>
        <taxon>Bacteroidia</taxon>
        <taxon>Bacteroidales</taxon>
        <taxon>Porphyromonadaceae</taxon>
        <taxon>Porphyromonas</taxon>
    </lineage>
</organism>
<evidence type="ECO:0000313" key="5">
    <source>
        <dbReference type="Proteomes" id="UP001628220"/>
    </source>
</evidence>
<evidence type="ECO:0000313" key="4">
    <source>
        <dbReference type="EMBL" id="GAB1251705.1"/>
    </source>
</evidence>
<dbReference type="InterPro" id="IPR002678">
    <property type="entry name" value="DUF34/NIF3"/>
</dbReference>
<accession>A0ABQ0E1V7</accession>
<sequence length="368" mass="40531">MPLIRDVIAIMEEEFPPLWAEEWDHSGLQVGDADRECTGVLIAVEATEATVQECVEKGCNLLITHHPILFHPLYRLTPHTYQERTVSLAIRENVVIYAAHTNADNAFGGLNRQFLDSLDLPYGSLEPLEEKKGALSKLSIMVPTENKEALKEALFAAGAGHVGAYEGCAFTISGEGQFRPLDGADPYIGDVGEVCKVEEACVSVLVPHERMSAVLSAMIKAHPYEEPAYDIIPLQNGRKDFSSGLIASLKGSLSEEDVLKRIALLPTVTSVAHSKPLDRPVQRIAIVTGSGGSFLNKAMARGVDVLLTGEARYNDYLDAQGRILLVVIGHWESEQIARELFQRVMKQKMPNFAFQIADSDNNPIHYRR</sequence>
<reference evidence="4 5" key="1">
    <citation type="journal article" date="2025" name="Int. J. Syst. Evol. Microbiol.">
        <title>Desulfovibrio falkowii sp. nov., Porphyromonas miyakawae sp. nov., Mediterraneibacter flintii sp. nov. and Owariibacterium komagatae gen. nov., sp. nov., isolated from human faeces.</title>
        <authorList>
            <person name="Hamaguchi T."/>
            <person name="Ohara M."/>
            <person name="Hisatomi A."/>
            <person name="Sekiguchi K."/>
            <person name="Takeda J.I."/>
            <person name="Ueyama J."/>
            <person name="Ito M."/>
            <person name="Nishiwaki H."/>
            <person name="Ogi T."/>
            <person name="Hirayama M."/>
            <person name="Ohkuma M."/>
            <person name="Sakamoto M."/>
            <person name="Ohno K."/>
        </authorList>
    </citation>
    <scope>NUCLEOTIDE SEQUENCE [LARGE SCALE GENOMIC DNA]</scope>
    <source>
        <strain evidence="4 5">13CB11C</strain>
    </source>
</reference>
<evidence type="ECO:0000256" key="1">
    <source>
        <dbReference type="ARBA" id="ARBA00006964"/>
    </source>
</evidence>
<dbReference type="Gene3D" id="3.40.1390.30">
    <property type="entry name" value="NIF3 (NGG1p interacting factor 3)-like"/>
    <property type="match status" value="1"/>
</dbReference>
<dbReference type="SUPFAM" id="SSF102705">
    <property type="entry name" value="NIF3 (NGG1p interacting factor 3)-like"/>
    <property type="match status" value="1"/>
</dbReference>
<dbReference type="InterPro" id="IPR017221">
    <property type="entry name" value="DUF34/NIF3_bac"/>
</dbReference>
<evidence type="ECO:0000256" key="3">
    <source>
        <dbReference type="PIRNR" id="PIRNR037489"/>
    </source>
</evidence>
<dbReference type="InterPro" id="IPR015867">
    <property type="entry name" value="N-reg_PII/ATP_PRibTrfase_C"/>
</dbReference>
<keyword evidence="2 3" id="KW-0479">Metal-binding</keyword>
<name>A0ABQ0E1V7_9PORP</name>
<keyword evidence="5" id="KW-1185">Reference proteome</keyword>
<dbReference type="RefSeq" id="WP_411915509.1">
    <property type="nucleotide sequence ID" value="NZ_BAAFSF010000001.1"/>
</dbReference>
<dbReference type="InterPro" id="IPR036069">
    <property type="entry name" value="DUF34/NIF3_sf"/>
</dbReference>
<proteinExistence type="inferred from homology"/>
<dbReference type="EMBL" id="BAAFSF010000001">
    <property type="protein sequence ID" value="GAB1251705.1"/>
    <property type="molecule type" value="Genomic_DNA"/>
</dbReference>
<dbReference type="Pfam" id="PF01784">
    <property type="entry name" value="DUF34_NIF3"/>
    <property type="match status" value="1"/>
</dbReference>
<evidence type="ECO:0000256" key="2">
    <source>
        <dbReference type="ARBA" id="ARBA00022723"/>
    </source>
</evidence>
<dbReference type="Gene3D" id="3.30.70.120">
    <property type="match status" value="1"/>
</dbReference>
<gene>
    <name evidence="4" type="ORF">Tsumi_08090</name>
</gene>
<dbReference type="PIRSF" id="PIRSF037489">
    <property type="entry name" value="UCP037489_NIF3_YqfO"/>
    <property type="match status" value="1"/>
</dbReference>
<dbReference type="Proteomes" id="UP001628220">
    <property type="component" value="Unassembled WGS sequence"/>
</dbReference>
<protein>
    <recommendedName>
        <fullName evidence="3">GTP cyclohydrolase 1 type 2 homolog</fullName>
    </recommendedName>
</protein>
<dbReference type="PANTHER" id="PTHR13799:SF14">
    <property type="entry name" value="GTP CYCLOHYDROLASE 1 TYPE 2 HOMOLOG"/>
    <property type="match status" value="1"/>
</dbReference>
<comment type="caution">
    <text evidence="4">The sequence shown here is derived from an EMBL/GenBank/DDBJ whole genome shotgun (WGS) entry which is preliminary data.</text>
</comment>
<dbReference type="PANTHER" id="PTHR13799">
    <property type="entry name" value="NGG1 INTERACTING FACTOR 3"/>
    <property type="match status" value="1"/>
</dbReference>
<dbReference type="NCBIfam" id="TIGR00486">
    <property type="entry name" value="YbgI_SA1388"/>
    <property type="match status" value="1"/>
</dbReference>